<dbReference type="GO" id="GO:0009036">
    <property type="term" value="F:type II site-specific deoxyribonuclease activity"/>
    <property type="evidence" value="ECO:0007669"/>
    <property type="project" value="InterPro"/>
</dbReference>
<sequence length="415" mass="47521">MMHKTLQDYFEGVATKYLSAVDAELSKSNQHEIGGLVSVGFKEFLGDSVETKHFDCTCVYINDENDSPVVCQHSVSWYDSRRGNPRRSPEFRLYYKSNEVTELMSAGDFLLIAKMKDGSLLVVITPSESTIENQLRSIFQIDDVTGRFKNSAVQGVELVFPVRMLLETIGLTFDDAEPDDEDYLRIILERFPDGFPSTKEFSAFAMETMSLSITPVEAPDEMLINGIEHEEYLFRIYERYLVKDRLLEGFCDDVDGFIRYSLSIQNRRKSRVGYAFENHLEEIFLANGLIFEQGRKAGKITENKAKPDFIFPSFENYHSSEVSSGSLRMLGAKTSCKDRWRQVLSEADRIEKKHLVTLQSGISIDQTNEMKDKNLQLVVPASAQFAYTKDQKDWLYSLSDFIDEILDIQKSKKVD</sequence>
<dbReference type="Pfam" id="PF09019">
    <property type="entry name" value="EcoRII-C"/>
    <property type="match status" value="1"/>
</dbReference>
<protein>
    <submittedName>
        <fullName evidence="2">Restriction endonuclease</fullName>
    </submittedName>
</protein>
<keyword evidence="2" id="KW-0255">Endonuclease</keyword>
<accession>A0A6S6S8S9</accession>
<dbReference type="EMBL" id="CACVAY010000007">
    <property type="protein sequence ID" value="CAA6800899.1"/>
    <property type="molecule type" value="Genomic_DNA"/>
</dbReference>
<gene>
    <name evidence="2" type="ORF">HELGO_WM10480</name>
</gene>
<dbReference type="GO" id="GO:0009307">
    <property type="term" value="P:DNA restriction-modification system"/>
    <property type="evidence" value="ECO:0007669"/>
    <property type="project" value="InterPro"/>
</dbReference>
<dbReference type="InterPro" id="IPR015109">
    <property type="entry name" value="Restrct_endonuc_II_EcoRII_C"/>
</dbReference>
<keyword evidence="2" id="KW-0378">Hydrolase</keyword>
<organism evidence="2">
    <name type="scientific">uncultured Thiotrichaceae bacterium</name>
    <dbReference type="NCBI Taxonomy" id="298394"/>
    <lineage>
        <taxon>Bacteria</taxon>
        <taxon>Pseudomonadati</taxon>
        <taxon>Pseudomonadota</taxon>
        <taxon>Gammaproteobacteria</taxon>
        <taxon>Thiotrichales</taxon>
        <taxon>Thiotrichaceae</taxon>
        <taxon>environmental samples</taxon>
    </lineage>
</organism>
<dbReference type="Gene3D" id="3.40.91.80">
    <property type="match status" value="1"/>
</dbReference>
<evidence type="ECO:0000259" key="1">
    <source>
        <dbReference type="Pfam" id="PF09019"/>
    </source>
</evidence>
<proteinExistence type="predicted"/>
<evidence type="ECO:0000313" key="2">
    <source>
        <dbReference type="EMBL" id="CAA6800899.1"/>
    </source>
</evidence>
<dbReference type="GO" id="GO:0003677">
    <property type="term" value="F:DNA binding"/>
    <property type="evidence" value="ECO:0007669"/>
    <property type="project" value="InterPro"/>
</dbReference>
<reference evidence="2" key="1">
    <citation type="submission" date="2020-01" db="EMBL/GenBank/DDBJ databases">
        <authorList>
            <person name="Meier V. D."/>
            <person name="Meier V D."/>
        </authorList>
    </citation>
    <scope>NUCLEOTIDE SEQUENCE</scope>
    <source>
        <strain evidence="2">HLG_WM_MAG_07</strain>
    </source>
</reference>
<keyword evidence="2" id="KW-0540">Nuclease</keyword>
<name>A0A6S6S8S9_9GAMM</name>
<dbReference type="AlphaFoldDB" id="A0A6S6S8S9"/>
<feature type="domain" description="Restriction endonuclease type II EcoRII C-terminal" evidence="1">
    <location>
        <begin position="234"/>
        <end position="402"/>
    </location>
</feature>
<dbReference type="InterPro" id="IPR038365">
    <property type="entry name" value="EcoRII_C_sf"/>
</dbReference>
<dbReference type="SUPFAM" id="SSF52980">
    <property type="entry name" value="Restriction endonuclease-like"/>
    <property type="match status" value="1"/>
</dbReference>
<dbReference type="InterPro" id="IPR011335">
    <property type="entry name" value="Restrct_endonuc-II-like"/>
</dbReference>